<accession>A0AB73BAP9</accession>
<dbReference type="InterPro" id="IPR051911">
    <property type="entry name" value="SDR_oxidoreductase"/>
</dbReference>
<dbReference type="PANTHER" id="PTHR43976:SF16">
    <property type="entry name" value="SHORT-CHAIN DEHYDROGENASE_REDUCTASE FAMILY PROTEIN"/>
    <property type="match status" value="1"/>
</dbReference>
<dbReference type="CDD" id="cd05374">
    <property type="entry name" value="17beta-HSD-like_SDR_c"/>
    <property type="match status" value="1"/>
</dbReference>
<sequence>MATGSAAGTASKNQKTWLITGATSGLGKTLALAALDSGESVVATARRPRGFAEMREAYGDRFTGIVHDVRDTEGAGGFVKQAIAALGRIDVLVNNAGAGQVGTAEEVTDGQLRDMLEQHLYGPAALVRAALPHMRAAGGGAIVQMSSQGGRTSFPAAGSYSAGKFALEGWSEALFGEVAPFGIRVLIVEPSRFRTEFNSAGVLNWAGKKVEYDGVVGAIRQDMAAPDGAQEGDPERAAEVIRRVLDLPEVPLRQPLGAEAVANLSRTYGENLAALEKMKEYSVAADFPGMKAAQRAFRQGATSVTPAEPT</sequence>
<evidence type="ECO:0000256" key="3">
    <source>
        <dbReference type="RuleBase" id="RU000363"/>
    </source>
</evidence>
<dbReference type="PRINTS" id="PR00081">
    <property type="entry name" value="GDHRDH"/>
</dbReference>
<comment type="caution">
    <text evidence="4">The sequence shown here is derived from an EMBL/GenBank/DDBJ whole genome shotgun (WGS) entry which is preliminary data.</text>
</comment>
<evidence type="ECO:0000313" key="4">
    <source>
        <dbReference type="EMBL" id="GEB98904.1"/>
    </source>
</evidence>
<comment type="similarity">
    <text evidence="1 3">Belongs to the short-chain dehydrogenases/reductases (SDR) family.</text>
</comment>
<name>A0AB73BAP9_CORFL</name>
<dbReference type="Gene3D" id="3.40.50.720">
    <property type="entry name" value="NAD(P)-binding Rossmann-like Domain"/>
    <property type="match status" value="1"/>
</dbReference>
<dbReference type="InterPro" id="IPR036291">
    <property type="entry name" value="NAD(P)-bd_dom_sf"/>
</dbReference>
<organism evidence="4 5">
    <name type="scientific">Corynebacterium flavescens</name>
    <dbReference type="NCBI Taxonomy" id="28028"/>
    <lineage>
        <taxon>Bacteria</taxon>
        <taxon>Bacillati</taxon>
        <taxon>Actinomycetota</taxon>
        <taxon>Actinomycetes</taxon>
        <taxon>Mycobacteriales</taxon>
        <taxon>Corynebacteriaceae</taxon>
        <taxon>Corynebacterium</taxon>
    </lineage>
</organism>
<reference evidence="4 5" key="1">
    <citation type="submission" date="2019-06" db="EMBL/GenBank/DDBJ databases">
        <title>Whole genome shotgun sequence of Corynebacterium flavescens NBRC 14136.</title>
        <authorList>
            <person name="Hosoyama A."/>
            <person name="Uohara A."/>
            <person name="Ohji S."/>
            <person name="Ichikawa N."/>
        </authorList>
    </citation>
    <scope>NUCLEOTIDE SEQUENCE [LARGE SCALE GENOMIC DNA]</scope>
    <source>
        <strain evidence="4 5">NBRC 14136</strain>
    </source>
</reference>
<dbReference type="SUPFAM" id="SSF51735">
    <property type="entry name" value="NAD(P)-binding Rossmann-fold domains"/>
    <property type="match status" value="1"/>
</dbReference>
<evidence type="ECO:0000313" key="5">
    <source>
        <dbReference type="Proteomes" id="UP000315353"/>
    </source>
</evidence>
<dbReference type="EMBL" id="BJNB01000068">
    <property type="protein sequence ID" value="GEB98904.1"/>
    <property type="molecule type" value="Genomic_DNA"/>
</dbReference>
<dbReference type="GO" id="GO:0016491">
    <property type="term" value="F:oxidoreductase activity"/>
    <property type="evidence" value="ECO:0007669"/>
    <property type="project" value="UniProtKB-KW"/>
</dbReference>
<evidence type="ECO:0000256" key="1">
    <source>
        <dbReference type="ARBA" id="ARBA00006484"/>
    </source>
</evidence>
<protein>
    <submittedName>
        <fullName evidence="4">Short-chain dehydrogenase/reductase</fullName>
    </submittedName>
</protein>
<dbReference type="InterPro" id="IPR002347">
    <property type="entry name" value="SDR_fam"/>
</dbReference>
<dbReference type="AlphaFoldDB" id="A0AB73BAP9"/>
<gene>
    <name evidence="4" type="ORF">CFL01nite_23990</name>
</gene>
<dbReference type="PRINTS" id="PR00080">
    <property type="entry name" value="SDRFAMILY"/>
</dbReference>
<dbReference type="Proteomes" id="UP000315353">
    <property type="component" value="Unassembled WGS sequence"/>
</dbReference>
<evidence type="ECO:0000256" key="2">
    <source>
        <dbReference type="ARBA" id="ARBA00023002"/>
    </source>
</evidence>
<proteinExistence type="inferred from homology"/>
<dbReference type="Pfam" id="PF00106">
    <property type="entry name" value="adh_short"/>
    <property type="match status" value="1"/>
</dbReference>
<dbReference type="PANTHER" id="PTHR43976">
    <property type="entry name" value="SHORT CHAIN DEHYDROGENASE"/>
    <property type="match status" value="1"/>
</dbReference>
<keyword evidence="2" id="KW-0560">Oxidoreductase</keyword>